<dbReference type="KEGG" id="hhb:Hhub_4132"/>
<dbReference type="Proteomes" id="UP000066737">
    <property type="component" value="Plasmid pSTJ001"/>
</dbReference>
<proteinExistence type="predicted"/>
<geneLocation type="plasmid" evidence="2">
    <name>pSTJ001</name>
</geneLocation>
<evidence type="ECO:0000313" key="2">
    <source>
        <dbReference type="Proteomes" id="UP000066737"/>
    </source>
</evidence>
<protein>
    <submittedName>
        <fullName evidence="1">Uncharacterized protein</fullName>
    </submittedName>
</protein>
<keyword evidence="2" id="KW-1185">Reference proteome</keyword>
<dbReference type="EMBL" id="LN831303">
    <property type="protein sequence ID" value="CQH63596.1"/>
    <property type="molecule type" value="Genomic_DNA"/>
</dbReference>
<evidence type="ECO:0000313" key="1">
    <source>
        <dbReference type="EMBL" id="CQH63596.1"/>
    </source>
</evidence>
<sequence>MLREWLGVNRRAFLSKLRLGTVAAVGGTLAGCSTGNGQDNDQDSPPVDRQFRYFFSDESGTLGGVGDHNQPPDDVNEWQIIENTRTEDEWRDLRLNDVAYAEAYMAGETVQPTDGTPGTPAEIVTRTQELYEATDETGPVAFTNALIAAEDEVSSADFPGEIVPNIAEHAISELGYNFPAYSLTSTRAVHPVSADYDGVKPETVRETGVGAPIAPERVGTFGEMRTTLYLLMFKDNDGFQIRYVNRPGFSPWYLRDTLRKPSKSVYREPLSKDYFSMTGTQGRALKQYPEHFVTALDYRKAVKMRQQGLLKDGEFRKALIGTLLSMVDNGGNDESIPAGAVLGCNGNRGYQIESLTHEFGTSIEDFIVNPSSDRAEQFVGLGRAIYLIFETEFGEDYKGDPKFGYNQPLKITGTLAAPELYHRPEQC</sequence>
<dbReference type="AlphaFoldDB" id="A0A0U5H7H5"/>
<accession>A0A0U5H7H5</accession>
<gene>
    <name evidence="1" type="ORF">HHUB_4132</name>
</gene>
<dbReference type="PROSITE" id="PS51257">
    <property type="entry name" value="PROKAR_LIPOPROTEIN"/>
    <property type="match status" value="1"/>
</dbReference>
<reference evidence="2" key="1">
    <citation type="journal article" date="2016" name="Environ. Microbiol.">
        <title>The complete genome of a viable archaeum isolated from 123-million-year-old rock salt.</title>
        <authorList>
            <person name="Jaakkola S.T."/>
            <person name="Pfeiffer F."/>
            <person name="Ravantti J.J."/>
            <person name="Guo Q."/>
            <person name="Liu Y."/>
            <person name="Chen X."/>
            <person name="Ma H."/>
            <person name="Yang C."/>
            <person name="Oksanen H.M."/>
            <person name="Bamford D.H."/>
        </authorList>
    </citation>
    <scope>NUCLEOTIDE SEQUENCE</scope>
    <source>
        <strain evidence="2">JI20-1</strain>
        <plasmid evidence="2">Plasmid pSTJ001</plasmid>
    </source>
</reference>
<name>A0A0U5H7H5_9EURY</name>
<organism evidence="1 2">
    <name type="scientific">Halobacterium hubeiense</name>
    <dbReference type="NCBI Taxonomy" id="1407499"/>
    <lineage>
        <taxon>Archaea</taxon>
        <taxon>Methanobacteriati</taxon>
        <taxon>Methanobacteriota</taxon>
        <taxon>Stenosarchaea group</taxon>
        <taxon>Halobacteria</taxon>
        <taxon>Halobacteriales</taxon>
        <taxon>Halobacteriaceae</taxon>
        <taxon>Halobacterium</taxon>
    </lineage>
</organism>